<name>W0RW21_9BACT</name>
<feature type="domain" description="DUF5916" evidence="2">
    <location>
        <begin position="252"/>
        <end position="894"/>
    </location>
</feature>
<dbReference type="GO" id="GO:0016052">
    <property type="term" value="P:carbohydrate catabolic process"/>
    <property type="evidence" value="ECO:0007669"/>
    <property type="project" value="InterPro"/>
</dbReference>
<gene>
    <name evidence="3" type="ORF">J421_6223</name>
</gene>
<evidence type="ECO:0000259" key="1">
    <source>
        <dbReference type="Pfam" id="PF06452"/>
    </source>
</evidence>
<evidence type="ECO:0000259" key="2">
    <source>
        <dbReference type="Pfam" id="PF19313"/>
    </source>
</evidence>
<dbReference type="Proteomes" id="UP000019151">
    <property type="component" value="Plasmid 2"/>
</dbReference>
<dbReference type="RefSeq" id="WP_025415049.1">
    <property type="nucleotide sequence ID" value="NZ_CP007130.1"/>
</dbReference>
<dbReference type="GO" id="GO:0004553">
    <property type="term" value="F:hydrolase activity, hydrolyzing O-glycosyl compounds"/>
    <property type="evidence" value="ECO:0007669"/>
    <property type="project" value="InterPro"/>
</dbReference>
<dbReference type="OrthoDB" id="9786766at2"/>
<evidence type="ECO:0008006" key="5">
    <source>
        <dbReference type="Google" id="ProtNLM"/>
    </source>
</evidence>
<dbReference type="CDD" id="cd09618">
    <property type="entry name" value="CBM9_like_2"/>
    <property type="match status" value="1"/>
</dbReference>
<organism evidence="3 4">
    <name type="scientific">Gemmatirosa kalamazoonensis</name>
    <dbReference type="NCBI Taxonomy" id="861299"/>
    <lineage>
        <taxon>Bacteria</taxon>
        <taxon>Pseudomonadati</taxon>
        <taxon>Gemmatimonadota</taxon>
        <taxon>Gemmatimonadia</taxon>
        <taxon>Gemmatimonadales</taxon>
        <taxon>Gemmatimonadaceae</taxon>
        <taxon>Gemmatirosa</taxon>
    </lineage>
</organism>
<keyword evidence="4" id="KW-1185">Reference proteome</keyword>
<protein>
    <recommendedName>
        <fullName evidence="5">Membrane associated hydrolase</fullName>
    </recommendedName>
</protein>
<reference evidence="3 4" key="1">
    <citation type="journal article" date="2014" name="Genome Announc.">
        <title>Genome Sequence and Methylome of Soil Bacterium Gemmatirosa kalamazoonensis KBS708T, a Member of the Rarely Cultivated Gemmatimonadetes Phylum.</title>
        <authorList>
            <person name="Debruyn J.M."/>
            <person name="Radosevich M."/>
            <person name="Wommack K.E."/>
            <person name="Polson S.W."/>
            <person name="Hauser L.J."/>
            <person name="Fawaz M.N."/>
            <person name="Korlach J."/>
            <person name="Tsai Y.C."/>
        </authorList>
    </citation>
    <scope>NUCLEOTIDE SEQUENCE [LARGE SCALE GENOMIC DNA]</scope>
    <source>
        <strain evidence="3 4">KBS708</strain>
        <plasmid evidence="4">Plasmid 2</plasmid>
    </source>
</reference>
<sequence>MHRPLLVPAIVAGLAATPFSGAPAQAPRAARTAGGEVAAPSSLRAVHRAGSVTLDGRLDEAAWAAAPAYSDFTQSWPQPGKPAADSMSVRVLFDESAIYVGARMYDAHPDSIAAQLARRDASQIYSDWVHVIIDSYHDRRTAFRFTVNPKGVQKDVYTSNDGNEDVNWDAVWECATRVDSLGWVAEYRIPLSQLRYGSAEPGAPREWGFQVMRDVARRNERDSFSPWTPQMGGFVSLFGTLTGLDALPTARHLELVPYVSSKATRAPGSRQNPFFHATDVAPNVGGDVRYGLPGGLTLTATINPDFGQVEVDPAVVNLTAFETFFPEKRPFFLEGSDVFQFGNIRSQNSYAGATFLYSRRIGRPPSLSGNGPGVAFADAPDQTRILGAAKVSGKHGPWTVGLLDAVTAREVADIASPSGALGTSPVEPRADYFAGRVRRDFRGGQTVVGAMLTGVDRDLSDDVFAPLLARRGGFGGVDFEHSWQRRKYYLSGYFAQSLVQGSASVITGLQRNSIHYYQRPDADYVDVNPSRTSLGGHISALALQKTGEWFGSLTMQDGSPGFDINDVGFHSRVDYRAVSALYGYSTNRATKHFRSRSIFAYQNSAWNWGGASIYQSVNGSASGTLSNFWNVNARAGVQPDRYNDKLLRGGPLALQPRGWNVSASVTNDTRKAVWFNPFLSYNGDASGAHNASYGLYVDSRPTTTLHLTFGPTLGATYGTSQYVRGVSDATATSTYGTRYVFADLHQQTLSLDTRVEWTLTRTLSLQTYVQPFVSAGRYDAFKEFATPRTYDFAVYGRDRGTIDRAPNGTYTVDPDGAAGPAKSFVFPDPTFNVRSLRGNAVARWEYRPGSALFVVWQQQRSGFDAVGDFDAGRDVGAIFRTRPTNVFLVKATYWFSP</sequence>
<dbReference type="eggNOG" id="COG2091">
    <property type="taxonomic scope" value="Bacteria"/>
</dbReference>
<evidence type="ECO:0000313" key="4">
    <source>
        <dbReference type="Proteomes" id="UP000019151"/>
    </source>
</evidence>
<dbReference type="EMBL" id="CP007130">
    <property type="protein sequence ID" value="AHG93758.1"/>
    <property type="molecule type" value="Genomic_DNA"/>
</dbReference>
<geneLocation type="plasmid" evidence="3 4">
    <name>2</name>
</geneLocation>
<accession>W0RW21</accession>
<dbReference type="Pfam" id="PF06452">
    <property type="entry name" value="CBM9_1"/>
    <property type="match status" value="1"/>
</dbReference>
<dbReference type="Gene3D" id="2.60.40.1190">
    <property type="match status" value="1"/>
</dbReference>
<dbReference type="InParanoid" id="W0RW21"/>
<feature type="domain" description="Carbohydrate-binding" evidence="1">
    <location>
        <begin position="54"/>
        <end position="229"/>
    </location>
</feature>
<dbReference type="HOGENOM" id="CLU_016090_0_0_0"/>
<proteinExistence type="predicted"/>
<dbReference type="KEGG" id="gba:J421_6223"/>
<evidence type="ECO:0000313" key="3">
    <source>
        <dbReference type="EMBL" id="AHG93758.1"/>
    </source>
</evidence>
<keyword evidence="3" id="KW-0614">Plasmid</keyword>
<dbReference type="AlphaFoldDB" id="W0RW21"/>
<dbReference type="InterPro" id="IPR045670">
    <property type="entry name" value="DUF5916"/>
</dbReference>
<dbReference type="InterPro" id="IPR010502">
    <property type="entry name" value="Carb-bd_dom_fam9"/>
</dbReference>
<dbReference type="SUPFAM" id="SSF49344">
    <property type="entry name" value="CBD9-like"/>
    <property type="match status" value="1"/>
</dbReference>
<dbReference type="GO" id="GO:0030246">
    <property type="term" value="F:carbohydrate binding"/>
    <property type="evidence" value="ECO:0007669"/>
    <property type="project" value="InterPro"/>
</dbReference>
<dbReference type="PATRIC" id="fig|861299.3.peg.6287"/>
<dbReference type="Pfam" id="PF19313">
    <property type="entry name" value="DUF5916"/>
    <property type="match status" value="1"/>
</dbReference>